<proteinExistence type="predicted"/>
<accession>A0ABY7CXS8</accession>
<evidence type="ECO:0000313" key="2">
    <source>
        <dbReference type="EMBL" id="WAQ90016.1"/>
    </source>
</evidence>
<organism evidence="2 3">
    <name type="scientific">Puccinia triticina</name>
    <dbReference type="NCBI Taxonomy" id="208348"/>
    <lineage>
        <taxon>Eukaryota</taxon>
        <taxon>Fungi</taxon>
        <taxon>Dikarya</taxon>
        <taxon>Basidiomycota</taxon>
        <taxon>Pucciniomycotina</taxon>
        <taxon>Pucciniomycetes</taxon>
        <taxon>Pucciniales</taxon>
        <taxon>Pucciniaceae</taxon>
        <taxon>Puccinia</taxon>
    </lineage>
</organism>
<keyword evidence="3" id="KW-1185">Reference proteome</keyword>
<evidence type="ECO:0000256" key="1">
    <source>
        <dbReference type="SAM" id="MobiDB-lite"/>
    </source>
</evidence>
<dbReference type="Proteomes" id="UP001164743">
    <property type="component" value="Chromosome 12A"/>
</dbReference>
<feature type="compositionally biased region" description="Basic and acidic residues" evidence="1">
    <location>
        <begin position="238"/>
        <end position="256"/>
    </location>
</feature>
<dbReference type="EMBL" id="CP110432">
    <property type="protein sequence ID" value="WAQ90016.1"/>
    <property type="molecule type" value="Genomic_DNA"/>
</dbReference>
<feature type="region of interest" description="Disordered" evidence="1">
    <location>
        <begin position="1"/>
        <end position="23"/>
    </location>
</feature>
<evidence type="ECO:0000313" key="3">
    <source>
        <dbReference type="Proteomes" id="UP001164743"/>
    </source>
</evidence>
<feature type="compositionally biased region" description="Basic and acidic residues" evidence="1">
    <location>
        <begin position="1"/>
        <end position="17"/>
    </location>
</feature>
<gene>
    <name evidence="2" type="ORF">PtA15_12A1</name>
</gene>
<feature type="region of interest" description="Disordered" evidence="1">
    <location>
        <begin position="211"/>
        <end position="314"/>
    </location>
</feature>
<feature type="compositionally biased region" description="Polar residues" evidence="1">
    <location>
        <begin position="301"/>
        <end position="314"/>
    </location>
</feature>
<feature type="compositionally biased region" description="Pro residues" evidence="1">
    <location>
        <begin position="222"/>
        <end position="233"/>
    </location>
</feature>
<sequence length="314" mass="35062">MDPTPESKEGDYNRRGSDFTPKNTKALTQQLTKTMVDLHLKCLVQQVDFDLAAVFLKQEMPNSNIRKIVKMVLEAFGRTDQPSESEPYGLPPKTPYHHQLREAALLVESTLEQHNQSPANPPPFCVRFPTQQEVLILSMEREKNYRLLPSDKMLVLVDERRVCVGIGVPPIPGHADGDGLLISHEDQALNSLNKLASAHNFNQSIDNLVQSSPATQDYPSSSPSPQPVPPQTPQPLDMIHKGKNRDPKEPQEPLEKKKGKNKGQTSEEIIPIPHHVAPWPASRRNPRSQPASRSRDAPHWRTQQPGNTPTPAGC</sequence>
<reference evidence="2" key="1">
    <citation type="submission" date="2022-10" db="EMBL/GenBank/DDBJ databases">
        <title>Puccinia triticina Genome sequencing and assembly.</title>
        <authorList>
            <person name="Li C."/>
        </authorList>
    </citation>
    <scope>NUCLEOTIDE SEQUENCE</scope>
    <source>
        <strain evidence="2">Pt15</strain>
    </source>
</reference>
<dbReference type="RefSeq" id="XP_053025571.1">
    <property type="nucleotide sequence ID" value="XM_053161786.1"/>
</dbReference>
<dbReference type="GeneID" id="77802570"/>
<protein>
    <submittedName>
        <fullName evidence="2">Uncharacterized protein</fullName>
    </submittedName>
</protein>
<name>A0ABY7CXS8_9BASI</name>